<evidence type="ECO:0000256" key="3">
    <source>
        <dbReference type="ARBA" id="ARBA00010136"/>
    </source>
</evidence>
<dbReference type="CDD" id="cd09603">
    <property type="entry name" value="M1_APN_like"/>
    <property type="match status" value="1"/>
</dbReference>
<feature type="domain" description="Aminopeptidase N-like N-terminal" evidence="15">
    <location>
        <begin position="87"/>
        <end position="197"/>
    </location>
</feature>
<accession>A0A640V1N5</accession>
<evidence type="ECO:0000256" key="2">
    <source>
        <dbReference type="ARBA" id="ARBA00001947"/>
    </source>
</evidence>
<reference evidence="16 17" key="1">
    <citation type="submission" date="2019-12" db="EMBL/GenBank/DDBJ databases">
        <title>Whole genome shotgun sequence of Streptomyces tubercidicus NBRC 13090.</title>
        <authorList>
            <person name="Ichikawa N."/>
            <person name="Kimura A."/>
            <person name="Kitahashi Y."/>
            <person name="Komaki H."/>
            <person name="Tamura T."/>
        </authorList>
    </citation>
    <scope>NUCLEOTIDE SEQUENCE [LARGE SCALE GENOMIC DNA]</scope>
    <source>
        <strain evidence="16 17">NBRC 13090</strain>
    </source>
</reference>
<comment type="cofactor">
    <cofactor evidence="2">
        <name>Zn(2+)</name>
        <dbReference type="ChEBI" id="CHEBI:29105"/>
    </cofactor>
</comment>
<evidence type="ECO:0000256" key="8">
    <source>
        <dbReference type="ARBA" id="ARBA00022801"/>
    </source>
</evidence>
<keyword evidence="17" id="KW-1185">Reference proteome</keyword>
<feature type="region of interest" description="Disordered" evidence="13">
    <location>
        <begin position="209"/>
        <end position="241"/>
    </location>
</feature>
<dbReference type="InterPro" id="IPR050344">
    <property type="entry name" value="Peptidase_M1_aminopeptidases"/>
</dbReference>
<dbReference type="Gene3D" id="1.10.390.10">
    <property type="entry name" value="Neutral Protease Domain 2"/>
    <property type="match status" value="1"/>
</dbReference>
<evidence type="ECO:0000259" key="15">
    <source>
        <dbReference type="Pfam" id="PF17900"/>
    </source>
</evidence>
<organism evidence="16 17">
    <name type="scientific">Streptomyces tubercidicus</name>
    <dbReference type="NCBI Taxonomy" id="47759"/>
    <lineage>
        <taxon>Bacteria</taxon>
        <taxon>Bacillati</taxon>
        <taxon>Actinomycetota</taxon>
        <taxon>Actinomycetes</taxon>
        <taxon>Kitasatosporales</taxon>
        <taxon>Streptomycetaceae</taxon>
        <taxon>Streptomyces</taxon>
    </lineage>
</organism>
<evidence type="ECO:0000256" key="10">
    <source>
        <dbReference type="ARBA" id="ARBA00023049"/>
    </source>
</evidence>
<gene>
    <name evidence="16" type="ORF">Stube_61770</name>
</gene>
<keyword evidence="8" id="KW-0378">Hydrolase</keyword>
<comment type="caution">
    <text evidence="16">The sequence shown here is derived from an EMBL/GenBank/DDBJ whole genome shotgun (WGS) entry which is preliminary data.</text>
</comment>
<dbReference type="RefSeq" id="WP_159748550.1">
    <property type="nucleotide sequence ID" value="NZ_BLIR01000003.1"/>
</dbReference>
<keyword evidence="16" id="KW-0031">Aminopeptidase</keyword>
<evidence type="ECO:0000256" key="11">
    <source>
        <dbReference type="ARBA" id="ARBA00029811"/>
    </source>
</evidence>
<dbReference type="SUPFAM" id="SSF55486">
    <property type="entry name" value="Metalloproteases ('zincins'), catalytic domain"/>
    <property type="match status" value="1"/>
</dbReference>
<evidence type="ECO:0000259" key="14">
    <source>
        <dbReference type="Pfam" id="PF01433"/>
    </source>
</evidence>
<keyword evidence="7" id="KW-0479">Metal-binding</keyword>
<dbReference type="GO" id="GO:0016285">
    <property type="term" value="F:alanyl aminopeptidase activity"/>
    <property type="evidence" value="ECO:0007669"/>
    <property type="project" value="UniProtKB-EC"/>
</dbReference>
<dbReference type="Pfam" id="PF01433">
    <property type="entry name" value="Peptidase_M1"/>
    <property type="match status" value="1"/>
</dbReference>
<dbReference type="PRINTS" id="PR00756">
    <property type="entry name" value="ALADIPTASE"/>
</dbReference>
<evidence type="ECO:0000256" key="13">
    <source>
        <dbReference type="SAM" id="MobiDB-lite"/>
    </source>
</evidence>
<feature type="compositionally biased region" description="Pro residues" evidence="13">
    <location>
        <begin position="461"/>
        <end position="478"/>
    </location>
</feature>
<dbReference type="InterPro" id="IPR027268">
    <property type="entry name" value="Peptidase_M4/M1_CTD_sf"/>
</dbReference>
<evidence type="ECO:0000313" key="17">
    <source>
        <dbReference type="Proteomes" id="UP000431826"/>
    </source>
</evidence>
<dbReference type="SUPFAM" id="SSF63737">
    <property type="entry name" value="Leukotriene A4 hydrolase N-terminal domain"/>
    <property type="match status" value="1"/>
</dbReference>
<evidence type="ECO:0000256" key="1">
    <source>
        <dbReference type="ARBA" id="ARBA00000098"/>
    </source>
</evidence>
<evidence type="ECO:0000256" key="12">
    <source>
        <dbReference type="ARBA" id="ARBA00031533"/>
    </source>
</evidence>
<evidence type="ECO:0000256" key="9">
    <source>
        <dbReference type="ARBA" id="ARBA00022833"/>
    </source>
</evidence>
<keyword evidence="10" id="KW-0482">Metalloprotease</keyword>
<dbReference type="GO" id="GO:0008270">
    <property type="term" value="F:zinc ion binding"/>
    <property type="evidence" value="ECO:0007669"/>
    <property type="project" value="InterPro"/>
</dbReference>
<dbReference type="InterPro" id="IPR042097">
    <property type="entry name" value="Aminopeptidase_N-like_N_sf"/>
</dbReference>
<sequence length="485" mass="54029">MSSEQGAAAGADPYFPAHGDVRYRVQHYELALEYWPLPNRLHASARLNAVAGSEPLPEFALDLAGFRIGRLLVNGRRARYRHRMGKLHIRPPRPLTPGEAFTVEVRYTGNPQPTDSQWGGLGWEELTDGALVASQPVGAPSWYPCNDRPADKASYRISVTAPSPYTVVAGGRLLSRTTRASRTTWVYEQSAPTSSYLVTVSIGKYRPVSLVHDPAPTPEPHRSEPDSGQPPEPRRARRAVPQTAYVPDRLIPLFAEDFARQPLMMEYFEDTFGRYPFGEYTVVVADEDLEVPVEAQGLATFGANHLDGTRTWERLVAHELAHQWFGNSVSIGDWRHIWLNEGFAKYAEWLWSEHAGGPAAGAHALTAHLFLTDLPQDLRLADPGRNLMFDDRLYQRGGLVVHALRCTLGEDAFFRMLKDWAVWHRHGTVVTADFTAHAQQYAAEPLDGFFDAWLREPAVPPLPHSVTPAPPAHRPITPPTDGGRP</sequence>
<evidence type="ECO:0000256" key="6">
    <source>
        <dbReference type="ARBA" id="ARBA00022670"/>
    </source>
</evidence>
<dbReference type="InterPro" id="IPR001930">
    <property type="entry name" value="Peptidase_M1"/>
</dbReference>
<dbReference type="EMBL" id="BLIR01000003">
    <property type="protein sequence ID" value="GFE41504.1"/>
    <property type="molecule type" value="Genomic_DNA"/>
</dbReference>
<dbReference type="AlphaFoldDB" id="A0A640V1N5"/>
<keyword evidence="9" id="KW-0862">Zinc</keyword>
<dbReference type="PANTHER" id="PTHR11533">
    <property type="entry name" value="PROTEASE M1 ZINC METALLOPROTEASE"/>
    <property type="match status" value="1"/>
</dbReference>
<proteinExistence type="inferred from homology"/>
<dbReference type="Proteomes" id="UP000431826">
    <property type="component" value="Unassembled WGS sequence"/>
</dbReference>
<dbReference type="EC" id="3.4.11.2" evidence="4"/>
<evidence type="ECO:0000256" key="4">
    <source>
        <dbReference type="ARBA" id="ARBA00012564"/>
    </source>
</evidence>
<evidence type="ECO:0000256" key="7">
    <source>
        <dbReference type="ARBA" id="ARBA00022723"/>
    </source>
</evidence>
<feature type="domain" description="Peptidase M1 membrane alanine aminopeptidase" evidence="14">
    <location>
        <begin position="264"/>
        <end position="453"/>
    </location>
</feature>
<evidence type="ECO:0000256" key="5">
    <source>
        <dbReference type="ARBA" id="ARBA00015611"/>
    </source>
</evidence>
<dbReference type="InterPro" id="IPR014782">
    <property type="entry name" value="Peptidase_M1_dom"/>
</dbReference>
<comment type="catalytic activity">
    <reaction evidence="1">
        <text>Release of an N-terminal amino acid, Xaa-|-Yaa- from a peptide, amide or arylamide. Xaa is preferably Ala, but may be most amino acids including Pro (slow action). When a terminal hydrophobic residue is followed by a prolyl residue, the two may be released as an intact Xaa-Pro dipeptide.</text>
        <dbReference type="EC" id="3.4.11.2"/>
    </reaction>
</comment>
<dbReference type="Pfam" id="PF17900">
    <property type="entry name" value="Peptidase_M1_N"/>
    <property type="match status" value="1"/>
</dbReference>
<dbReference type="Gene3D" id="2.60.40.1730">
    <property type="entry name" value="tricorn interacting facor f3 domain"/>
    <property type="match status" value="1"/>
</dbReference>
<dbReference type="GO" id="GO:0008237">
    <property type="term" value="F:metallopeptidase activity"/>
    <property type="evidence" value="ECO:0007669"/>
    <property type="project" value="UniProtKB-KW"/>
</dbReference>
<comment type="similarity">
    <text evidence="3">Belongs to the peptidase M1 family.</text>
</comment>
<feature type="region of interest" description="Disordered" evidence="13">
    <location>
        <begin position="461"/>
        <end position="485"/>
    </location>
</feature>
<keyword evidence="6" id="KW-0645">Protease</keyword>
<dbReference type="InterPro" id="IPR045357">
    <property type="entry name" value="Aminopeptidase_N-like_N"/>
</dbReference>
<dbReference type="GO" id="GO:0006508">
    <property type="term" value="P:proteolysis"/>
    <property type="evidence" value="ECO:0007669"/>
    <property type="project" value="UniProtKB-KW"/>
</dbReference>
<protein>
    <recommendedName>
        <fullName evidence="5">Aminopeptidase N</fullName>
        <ecNumber evidence="4">3.4.11.2</ecNumber>
    </recommendedName>
    <alternativeName>
        <fullName evidence="11">Alanine aminopeptidase</fullName>
    </alternativeName>
    <alternativeName>
        <fullName evidence="12">Lysyl aminopeptidase</fullName>
    </alternativeName>
</protein>
<dbReference type="GeneID" id="96287237"/>
<dbReference type="OrthoDB" id="100605at2"/>
<name>A0A640V1N5_9ACTN</name>
<evidence type="ECO:0000313" key="16">
    <source>
        <dbReference type="EMBL" id="GFE41504.1"/>
    </source>
</evidence>